<keyword evidence="4" id="KW-1185">Reference proteome</keyword>
<dbReference type="InterPro" id="IPR025525">
    <property type="entry name" value="hAT-like_transposase_RNase-H"/>
</dbReference>
<dbReference type="Gramene" id="KRH04835">
    <property type="protein sequence ID" value="KRH04835"/>
    <property type="gene ID" value="GLYMA_17G190700"/>
</dbReference>
<evidence type="ECO:0000313" key="4">
    <source>
        <dbReference type="Proteomes" id="UP000008827"/>
    </source>
</evidence>
<feature type="domain" description="hAT-like transposase RNase-H fold" evidence="1">
    <location>
        <begin position="130"/>
        <end position="226"/>
    </location>
</feature>
<dbReference type="PANTHER" id="PTHR23272">
    <property type="entry name" value="BED FINGER-RELATED"/>
    <property type="match status" value="1"/>
</dbReference>
<dbReference type="HOGENOM" id="CLU_009123_1_1_1"/>
<dbReference type="Proteomes" id="UP000008827">
    <property type="component" value="Chromosome 17"/>
</dbReference>
<name>K7MMJ9_SOYBN</name>
<sequence>MLVPIIQWCSVHVLNLIVQEDLEVVGSALKKIRDRIKYVRASEARKIAFKECVLQVRGIDAKVGLRMDVATRWNSTYVMLESETKYQHAFGCLAIRDRNYVHCPSNDEWKRAEKMCEFLKPFNVMTNLISSASYPTSNRYFMQVWKIESLLREYVVSHDLVIRVMALKMFAKFTKYYREYYEILVIGAILNPRWKFKVIWFAYTKIDPSTCEEKIINLRKKIENCLTNM</sequence>
<reference evidence="2 3" key="1">
    <citation type="journal article" date="2010" name="Nature">
        <title>Genome sequence of the palaeopolyploid soybean.</title>
        <authorList>
            <person name="Schmutz J."/>
            <person name="Cannon S.B."/>
            <person name="Schlueter J."/>
            <person name="Ma J."/>
            <person name="Mitros T."/>
            <person name="Nelson W."/>
            <person name="Hyten D.L."/>
            <person name="Song Q."/>
            <person name="Thelen J.J."/>
            <person name="Cheng J."/>
            <person name="Xu D."/>
            <person name="Hellsten U."/>
            <person name="May G.D."/>
            <person name="Yu Y."/>
            <person name="Sakurai T."/>
            <person name="Umezawa T."/>
            <person name="Bhattacharyya M.K."/>
            <person name="Sandhu D."/>
            <person name="Valliyodan B."/>
            <person name="Lindquist E."/>
            <person name="Peto M."/>
            <person name="Grant D."/>
            <person name="Shu S."/>
            <person name="Goodstein D."/>
            <person name="Barry K."/>
            <person name="Futrell-Griggs M."/>
            <person name="Abernathy B."/>
            <person name="Du J."/>
            <person name="Tian Z."/>
            <person name="Zhu L."/>
            <person name="Gill N."/>
            <person name="Joshi T."/>
            <person name="Libault M."/>
            <person name="Sethuraman A."/>
            <person name="Zhang X.-C."/>
            <person name="Shinozaki K."/>
            <person name="Nguyen H.T."/>
            <person name="Wing R.A."/>
            <person name="Cregan P."/>
            <person name="Specht J."/>
            <person name="Grimwood J."/>
            <person name="Rokhsar D."/>
            <person name="Stacey G."/>
            <person name="Shoemaker R.C."/>
            <person name="Jackson S.A."/>
        </authorList>
    </citation>
    <scope>NUCLEOTIDE SEQUENCE</scope>
    <source>
        <strain evidence="3">cv. Williams 82</strain>
        <tissue evidence="2">Callus</tissue>
    </source>
</reference>
<dbReference type="Pfam" id="PF14372">
    <property type="entry name" value="hAT-like_RNase-H"/>
    <property type="match status" value="1"/>
</dbReference>
<dbReference type="SUPFAM" id="SSF53098">
    <property type="entry name" value="Ribonuclease H-like"/>
    <property type="match status" value="1"/>
</dbReference>
<reference evidence="2" key="3">
    <citation type="submission" date="2018-07" db="EMBL/GenBank/DDBJ databases">
        <title>WGS assembly of Glycine max.</title>
        <authorList>
            <person name="Schmutz J."/>
            <person name="Cannon S."/>
            <person name="Schlueter J."/>
            <person name="Ma J."/>
            <person name="Mitros T."/>
            <person name="Nelson W."/>
            <person name="Hyten D."/>
            <person name="Song Q."/>
            <person name="Thelen J."/>
            <person name="Cheng J."/>
            <person name="Xu D."/>
            <person name="Hellsten U."/>
            <person name="May G."/>
            <person name="Yu Y."/>
            <person name="Sakurai T."/>
            <person name="Umezawa T."/>
            <person name="Bhattacharyya M."/>
            <person name="Sandhu D."/>
            <person name="Valliyodan B."/>
            <person name="Lindquist E."/>
            <person name="Peto M."/>
            <person name="Grant D."/>
            <person name="Shu S."/>
            <person name="Goodstein D."/>
            <person name="Barry K."/>
            <person name="Futrell-Griggs M."/>
            <person name="Abernathy B."/>
            <person name="Du J."/>
            <person name="Tian Z."/>
            <person name="Zhu L."/>
            <person name="Gill N."/>
            <person name="Joshi T."/>
            <person name="Libault M."/>
            <person name="Sethuraman A."/>
            <person name="Zhang X."/>
            <person name="Shinozaki K."/>
            <person name="Nguyen H."/>
            <person name="Wing R."/>
            <person name="Cregan P."/>
            <person name="Specht J."/>
            <person name="Grimwood J."/>
            <person name="Rokhsar D."/>
            <person name="Stacey G."/>
            <person name="Shoemaker R."/>
            <person name="Jackson S."/>
        </authorList>
    </citation>
    <scope>NUCLEOTIDE SEQUENCE</scope>
    <source>
        <tissue evidence="2">Callus</tissue>
    </source>
</reference>
<evidence type="ECO:0000313" key="2">
    <source>
        <dbReference type="EMBL" id="KRH04835.1"/>
    </source>
</evidence>
<reference evidence="3" key="2">
    <citation type="submission" date="2018-02" db="UniProtKB">
        <authorList>
            <consortium name="EnsemblPlants"/>
        </authorList>
    </citation>
    <scope>IDENTIFICATION</scope>
    <source>
        <strain evidence="3">Williams 82</strain>
    </source>
</reference>
<dbReference type="EnsemblPlants" id="KRH04835">
    <property type="protein sequence ID" value="KRH04835"/>
    <property type="gene ID" value="GLYMA_17G190700"/>
</dbReference>
<protein>
    <recommendedName>
        <fullName evidence="1">hAT-like transposase RNase-H fold domain-containing protein</fullName>
    </recommendedName>
</protein>
<accession>K7MMJ9</accession>
<organism evidence="2">
    <name type="scientific">Glycine max</name>
    <name type="common">Soybean</name>
    <name type="synonym">Glycine hispida</name>
    <dbReference type="NCBI Taxonomy" id="3847"/>
    <lineage>
        <taxon>Eukaryota</taxon>
        <taxon>Viridiplantae</taxon>
        <taxon>Streptophyta</taxon>
        <taxon>Embryophyta</taxon>
        <taxon>Tracheophyta</taxon>
        <taxon>Spermatophyta</taxon>
        <taxon>Magnoliopsida</taxon>
        <taxon>eudicotyledons</taxon>
        <taxon>Gunneridae</taxon>
        <taxon>Pentapetalae</taxon>
        <taxon>rosids</taxon>
        <taxon>fabids</taxon>
        <taxon>Fabales</taxon>
        <taxon>Fabaceae</taxon>
        <taxon>Papilionoideae</taxon>
        <taxon>50 kb inversion clade</taxon>
        <taxon>NPAAA clade</taxon>
        <taxon>indigoferoid/millettioid clade</taxon>
        <taxon>Phaseoleae</taxon>
        <taxon>Glycine</taxon>
        <taxon>Glycine subgen. Soja</taxon>
    </lineage>
</organism>
<evidence type="ECO:0000259" key="1">
    <source>
        <dbReference type="Pfam" id="PF14372"/>
    </source>
</evidence>
<evidence type="ECO:0000313" key="3">
    <source>
        <dbReference type="EnsemblPlants" id="KRH04835"/>
    </source>
</evidence>
<proteinExistence type="predicted"/>
<dbReference type="PaxDb" id="3847-GLYMA17G26160.1"/>
<gene>
    <name evidence="2" type="ORF">GLYMA_17G190700</name>
</gene>
<dbReference type="AlphaFoldDB" id="K7MMJ9"/>
<dbReference type="InParanoid" id="K7MMJ9"/>
<dbReference type="PANTHER" id="PTHR23272:SF166">
    <property type="entry name" value="ZINC FINGER BED DOMAIN-CONTAINING PROTEIN RICESLEEPER 2-LIKE ISOFORM X1"/>
    <property type="match status" value="1"/>
</dbReference>
<dbReference type="GO" id="GO:0003677">
    <property type="term" value="F:DNA binding"/>
    <property type="evidence" value="ECO:0007669"/>
    <property type="project" value="InterPro"/>
</dbReference>
<dbReference type="STRING" id="3847.K7MMJ9"/>
<dbReference type="OMA" id="CEEKIIN"/>
<dbReference type="EMBL" id="CM000850">
    <property type="protein sequence ID" value="KRH04835.1"/>
    <property type="molecule type" value="Genomic_DNA"/>
</dbReference>
<dbReference type="InterPro" id="IPR012337">
    <property type="entry name" value="RNaseH-like_sf"/>
</dbReference>
<dbReference type="eggNOG" id="KOG1121">
    <property type="taxonomic scope" value="Eukaryota"/>
</dbReference>